<protein>
    <submittedName>
        <fullName evidence="3">Uncharacterized protein</fullName>
    </submittedName>
</protein>
<proteinExistence type="predicted"/>
<dbReference type="EMBL" id="JBEDNP010000010">
    <property type="protein sequence ID" value="MEQ3540636.1"/>
    <property type="molecule type" value="Genomic_DNA"/>
</dbReference>
<keyword evidence="2" id="KW-1133">Transmembrane helix</keyword>
<feature type="transmembrane region" description="Helical" evidence="2">
    <location>
        <begin position="79"/>
        <end position="101"/>
    </location>
</feature>
<sequence length="268" mass="27654">MSAVAVNVATDEPGNAGAWIVVVLCTVVSFVLALCVPTRSADASPPSSGAPVNSVSGSTVGVLVQVGFVRIGAPRWSTILLLVTAVLLACGALAVVTGATASAPPGPTGPPAPTPQASDPSADQRVLENWPTFQANRAVDLPYGDTAGTTFVSTTRYLRSAEVAAAPAGARVLIRITGPDGRELVTGETSVSADARAKVYFDVPRDLGPYRGDKLQMRVTSLSAGVRIFVSRENIDDRVTALLPCGEELCSVPDRDLSALVIGRDASW</sequence>
<feature type="transmembrane region" description="Helical" evidence="2">
    <location>
        <begin position="16"/>
        <end position="36"/>
    </location>
</feature>
<feature type="region of interest" description="Disordered" evidence="1">
    <location>
        <begin position="102"/>
        <end position="124"/>
    </location>
</feature>
<reference evidence="3 4" key="1">
    <citation type="submission" date="2024-03" db="EMBL/GenBank/DDBJ databases">
        <title>Draft genome sequence of Pseudonocardia tropica JCM 19149.</title>
        <authorList>
            <person name="Butdee W."/>
            <person name="Duangmal K."/>
        </authorList>
    </citation>
    <scope>NUCLEOTIDE SEQUENCE [LARGE SCALE GENOMIC DNA]</scope>
    <source>
        <strain evidence="3 4">JCM 19149</strain>
    </source>
</reference>
<comment type="caution">
    <text evidence="3">The sequence shown here is derived from an EMBL/GenBank/DDBJ whole genome shotgun (WGS) entry which is preliminary data.</text>
</comment>
<keyword evidence="4" id="KW-1185">Reference proteome</keyword>
<evidence type="ECO:0000256" key="1">
    <source>
        <dbReference type="SAM" id="MobiDB-lite"/>
    </source>
</evidence>
<evidence type="ECO:0000256" key="2">
    <source>
        <dbReference type="SAM" id="Phobius"/>
    </source>
</evidence>
<dbReference type="Proteomes" id="UP001464923">
    <property type="component" value="Unassembled WGS sequence"/>
</dbReference>
<name>A0ABV1JXE2_9PSEU</name>
<gene>
    <name evidence="3" type="ORF">WHI96_17625</name>
</gene>
<feature type="compositionally biased region" description="Pro residues" evidence="1">
    <location>
        <begin position="104"/>
        <end position="114"/>
    </location>
</feature>
<keyword evidence="2" id="KW-0472">Membrane</keyword>
<dbReference type="RefSeq" id="WP_345644394.1">
    <property type="nucleotide sequence ID" value="NZ_BAABLY010000025.1"/>
</dbReference>
<keyword evidence="2" id="KW-0812">Transmembrane</keyword>
<organism evidence="3 4">
    <name type="scientific">Pseudonocardia tropica</name>
    <dbReference type="NCBI Taxonomy" id="681289"/>
    <lineage>
        <taxon>Bacteria</taxon>
        <taxon>Bacillati</taxon>
        <taxon>Actinomycetota</taxon>
        <taxon>Actinomycetes</taxon>
        <taxon>Pseudonocardiales</taxon>
        <taxon>Pseudonocardiaceae</taxon>
        <taxon>Pseudonocardia</taxon>
    </lineage>
</organism>
<evidence type="ECO:0000313" key="3">
    <source>
        <dbReference type="EMBL" id="MEQ3540636.1"/>
    </source>
</evidence>
<evidence type="ECO:0000313" key="4">
    <source>
        <dbReference type="Proteomes" id="UP001464923"/>
    </source>
</evidence>
<accession>A0ABV1JXE2</accession>